<sequence length="79" mass="8050">MRLDRFTIALALSLAAGSAMAHGDHGFFPGFVHMFSGAGHLPAALLTVVSGLLAVRQTGVLRWTFGGLAAAGGALLFAI</sequence>
<comment type="caution">
    <text evidence="3">The sequence shown here is derived from an EMBL/GenBank/DDBJ whole genome shotgun (WGS) entry which is preliminary data.</text>
</comment>
<feature type="signal peptide" evidence="2">
    <location>
        <begin position="1"/>
        <end position="21"/>
    </location>
</feature>
<gene>
    <name evidence="3" type="ORF">GPA25_21825</name>
</gene>
<accession>A0ABX1QG70</accession>
<evidence type="ECO:0000256" key="1">
    <source>
        <dbReference type="SAM" id="Phobius"/>
    </source>
</evidence>
<evidence type="ECO:0008006" key="5">
    <source>
        <dbReference type="Google" id="ProtNLM"/>
    </source>
</evidence>
<dbReference type="EMBL" id="WTVQ01000061">
    <property type="protein sequence ID" value="NMG77394.1"/>
    <property type="molecule type" value="Genomic_DNA"/>
</dbReference>
<proteinExistence type="predicted"/>
<feature type="transmembrane region" description="Helical" evidence="1">
    <location>
        <begin position="31"/>
        <end position="53"/>
    </location>
</feature>
<dbReference type="RefSeq" id="WP_169262524.1">
    <property type="nucleotide sequence ID" value="NZ_WTVQ01000061.1"/>
</dbReference>
<keyword evidence="2" id="KW-0732">Signal</keyword>
<keyword evidence="4" id="KW-1185">Reference proteome</keyword>
<evidence type="ECO:0000313" key="4">
    <source>
        <dbReference type="Proteomes" id="UP000648984"/>
    </source>
</evidence>
<keyword evidence="1" id="KW-0812">Transmembrane</keyword>
<feature type="transmembrane region" description="Helical" evidence="1">
    <location>
        <begin position="60"/>
        <end position="78"/>
    </location>
</feature>
<protein>
    <recommendedName>
        <fullName evidence="5">Urease accessory protein UreJ</fullName>
    </recommendedName>
</protein>
<evidence type="ECO:0000313" key="3">
    <source>
        <dbReference type="EMBL" id="NMG77394.1"/>
    </source>
</evidence>
<dbReference type="Proteomes" id="UP000648984">
    <property type="component" value="Unassembled WGS sequence"/>
</dbReference>
<keyword evidence="1" id="KW-0472">Membrane</keyword>
<name>A0ABX1QG70_9RHOO</name>
<evidence type="ECO:0000256" key="2">
    <source>
        <dbReference type="SAM" id="SignalP"/>
    </source>
</evidence>
<feature type="chain" id="PRO_5046521895" description="Urease accessory protein UreJ" evidence="2">
    <location>
        <begin position="22"/>
        <end position="79"/>
    </location>
</feature>
<organism evidence="3 4">
    <name type="scientific">Aromatoleum diolicum</name>
    <dbReference type="NCBI Taxonomy" id="75796"/>
    <lineage>
        <taxon>Bacteria</taxon>
        <taxon>Pseudomonadati</taxon>
        <taxon>Pseudomonadota</taxon>
        <taxon>Betaproteobacteria</taxon>
        <taxon>Rhodocyclales</taxon>
        <taxon>Rhodocyclaceae</taxon>
        <taxon>Aromatoleum</taxon>
    </lineage>
</organism>
<reference evidence="3 4" key="1">
    <citation type="submission" date="2019-12" db="EMBL/GenBank/DDBJ databases">
        <title>Comparative genomics gives insights into the taxonomy of the Azoarcus-Aromatoleum group and reveals separate origins of nif in the plant-associated Azoarcus and non-plant-associated Aromatoleum sub-groups.</title>
        <authorList>
            <person name="Lafos M."/>
            <person name="Maluk M."/>
            <person name="Batista M."/>
            <person name="Junghare M."/>
            <person name="Carmona M."/>
            <person name="Faoro H."/>
            <person name="Cruz L.M."/>
            <person name="Battistoni F."/>
            <person name="De Souza E."/>
            <person name="Pedrosa F."/>
            <person name="Chen W.-M."/>
            <person name="Poole P.S."/>
            <person name="Dixon R.A."/>
            <person name="James E.K."/>
        </authorList>
    </citation>
    <scope>NUCLEOTIDE SEQUENCE [LARGE SCALE GENOMIC DNA]</scope>
    <source>
        <strain evidence="3 4">22Lin</strain>
    </source>
</reference>
<keyword evidence="1" id="KW-1133">Transmembrane helix</keyword>